<proteinExistence type="predicted"/>
<name>A0A0E0JWS5_ORYPU</name>
<accession>A0A0E0JWS5</accession>
<dbReference type="HOGENOM" id="CLU_1491349_0_0_1"/>
<organism evidence="1">
    <name type="scientific">Oryza punctata</name>
    <name type="common">Red rice</name>
    <dbReference type="NCBI Taxonomy" id="4537"/>
    <lineage>
        <taxon>Eukaryota</taxon>
        <taxon>Viridiplantae</taxon>
        <taxon>Streptophyta</taxon>
        <taxon>Embryophyta</taxon>
        <taxon>Tracheophyta</taxon>
        <taxon>Spermatophyta</taxon>
        <taxon>Magnoliopsida</taxon>
        <taxon>Liliopsida</taxon>
        <taxon>Poales</taxon>
        <taxon>Poaceae</taxon>
        <taxon>BOP clade</taxon>
        <taxon>Oryzoideae</taxon>
        <taxon>Oryzeae</taxon>
        <taxon>Oryzinae</taxon>
        <taxon>Oryza</taxon>
    </lineage>
</organism>
<dbReference type="EnsemblPlants" id="OPUNC02G06390.1">
    <property type="protein sequence ID" value="OPUNC02G06390.1"/>
    <property type="gene ID" value="OPUNC02G06390"/>
</dbReference>
<dbReference type="Gramene" id="OPUNC02G06390.1">
    <property type="protein sequence ID" value="OPUNC02G06390.1"/>
    <property type="gene ID" value="OPUNC02G06390"/>
</dbReference>
<sequence length="181" mass="19687">MDDLERFEVGRVGDEKGEALAVSKLALKCDCRADSVSDPTLVLVTDRIGLALRRLKLHSLRLVTDDGVAALATNLRELSVGSCTFGANGIEAVLRSCLHLEELSIKRLCGLTQSEPVVISSLHLHSLCLKELYNGQCFSSLITNSPNLKTLKIIRCSSDWDPVLEDLPQDATCSSRSPLPL</sequence>
<dbReference type="InterPro" id="IPR032675">
    <property type="entry name" value="LRR_dom_sf"/>
</dbReference>
<keyword evidence="2" id="KW-1185">Reference proteome</keyword>
<dbReference type="AlphaFoldDB" id="A0A0E0JWS5"/>
<dbReference type="SUPFAM" id="SSF52047">
    <property type="entry name" value="RNI-like"/>
    <property type="match status" value="1"/>
</dbReference>
<dbReference type="Gene3D" id="3.80.10.10">
    <property type="entry name" value="Ribonuclease Inhibitor"/>
    <property type="match status" value="1"/>
</dbReference>
<dbReference type="eggNOG" id="KOG1947">
    <property type="taxonomic scope" value="Eukaryota"/>
</dbReference>
<evidence type="ECO:0000313" key="1">
    <source>
        <dbReference type="EnsemblPlants" id="OPUNC02G06390.1"/>
    </source>
</evidence>
<protein>
    <submittedName>
        <fullName evidence="1">Uncharacterized protein</fullName>
    </submittedName>
</protein>
<reference evidence="1" key="1">
    <citation type="submission" date="2015-04" db="UniProtKB">
        <authorList>
            <consortium name="EnsemblPlants"/>
        </authorList>
    </citation>
    <scope>IDENTIFICATION</scope>
</reference>
<dbReference type="Proteomes" id="UP000026962">
    <property type="component" value="Chromosome 2"/>
</dbReference>
<evidence type="ECO:0000313" key="2">
    <source>
        <dbReference type="Proteomes" id="UP000026962"/>
    </source>
</evidence>
<dbReference type="STRING" id="4537.A0A0E0JWS5"/>
<reference evidence="1" key="2">
    <citation type="submission" date="2018-05" db="EMBL/GenBank/DDBJ databases">
        <title>OpunRS2 (Oryza punctata Reference Sequence Version 2).</title>
        <authorList>
            <person name="Zhang J."/>
            <person name="Kudrna D."/>
            <person name="Lee S."/>
            <person name="Talag J."/>
            <person name="Welchert J."/>
            <person name="Wing R.A."/>
        </authorList>
    </citation>
    <scope>NUCLEOTIDE SEQUENCE [LARGE SCALE GENOMIC DNA]</scope>
</reference>